<evidence type="ECO:0000313" key="2">
    <source>
        <dbReference type="Proteomes" id="UP000623172"/>
    </source>
</evidence>
<dbReference type="EMBL" id="JACRSR010000004">
    <property type="protein sequence ID" value="MBC8531990.1"/>
    <property type="molecule type" value="Genomic_DNA"/>
</dbReference>
<dbReference type="AlphaFoldDB" id="A0A926D7V1"/>
<sequence length="68" mass="7523">MRFIQIGVTAARDPKTGEFLPAVPIYVKATEELAQGEEKLHQNIGKLLAEKMRQYVEGGGMMCKEGVD</sequence>
<organism evidence="1 2">
    <name type="scientific">Gehongia tenuis</name>
    <dbReference type="NCBI Taxonomy" id="2763655"/>
    <lineage>
        <taxon>Bacteria</taxon>
        <taxon>Bacillati</taxon>
        <taxon>Bacillota</taxon>
        <taxon>Clostridia</taxon>
        <taxon>Christensenellales</taxon>
        <taxon>Christensenellaceae</taxon>
        <taxon>Gehongia</taxon>
    </lineage>
</organism>
<reference evidence="1" key="1">
    <citation type="submission" date="2020-08" db="EMBL/GenBank/DDBJ databases">
        <title>Genome public.</title>
        <authorList>
            <person name="Liu C."/>
            <person name="Sun Q."/>
        </authorList>
    </citation>
    <scope>NUCLEOTIDE SEQUENCE</scope>
    <source>
        <strain evidence="1">NSJ-53</strain>
    </source>
</reference>
<accession>A0A926D7V1</accession>
<dbReference type="RefSeq" id="WP_249316906.1">
    <property type="nucleotide sequence ID" value="NZ_JACRSR010000004.1"/>
</dbReference>
<dbReference type="Proteomes" id="UP000623172">
    <property type="component" value="Unassembled WGS sequence"/>
</dbReference>
<proteinExistence type="predicted"/>
<comment type="caution">
    <text evidence="1">The sequence shown here is derived from an EMBL/GenBank/DDBJ whole genome shotgun (WGS) entry which is preliminary data.</text>
</comment>
<protein>
    <submittedName>
        <fullName evidence="1">Uncharacterized protein</fullName>
    </submittedName>
</protein>
<keyword evidence="2" id="KW-1185">Reference proteome</keyword>
<gene>
    <name evidence="1" type="ORF">H8696_09040</name>
</gene>
<evidence type="ECO:0000313" key="1">
    <source>
        <dbReference type="EMBL" id="MBC8531990.1"/>
    </source>
</evidence>
<name>A0A926D7V1_9FIRM</name>